<gene>
    <name evidence="2" type="ORF">chiPu_0023287</name>
</gene>
<feature type="compositionally biased region" description="Basic residues" evidence="1">
    <location>
        <begin position="43"/>
        <end position="56"/>
    </location>
</feature>
<feature type="non-terminal residue" evidence="2">
    <location>
        <position position="1"/>
    </location>
</feature>
<organism evidence="2 3">
    <name type="scientific">Chiloscyllium punctatum</name>
    <name type="common">Brownbanded bambooshark</name>
    <name type="synonym">Hemiscyllium punctatum</name>
    <dbReference type="NCBI Taxonomy" id="137246"/>
    <lineage>
        <taxon>Eukaryota</taxon>
        <taxon>Metazoa</taxon>
        <taxon>Chordata</taxon>
        <taxon>Craniata</taxon>
        <taxon>Vertebrata</taxon>
        <taxon>Chondrichthyes</taxon>
        <taxon>Elasmobranchii</taxon>
        <taxon>Galeomorphii</taxon>
        <taxon>Galeoidea</taxon>
        <taxon>Orectolobiformes</taxon>
        <taxon>Hemiscylliidae</taxon>
        <taxon>Chiloscyllium</taxon>
    </lineage>
</organism>
<dbReference type="Proteomes" id="UP000287033">
    <property type="component" value="Unassembled WGS sequence"/>
</dbReference>
<feature type="region of interest" description="Disordered" evidence="1">
    <location>
        <begin position="205"/>
        <end position="253"/>
    </location>
</feature>
<proteinExistence type="predicted"/>
<comment type="caution">
    <text evidence="2">The sequence shown here is derived from an EMBL/GenBank/DDBJ whole genome shotgun (WGS) entry which is preliminary data.</text>
</comment>
<feature type="compositionally biased region" description="Pro residues" evidence="1">
    <location>
        <begin position="210"/>
        <end position="231"/>
    </location>
</feature>
<name>A0A401T9I8_CHIPU</name>
<dbReference type="OrthoDB" id="8964413at2759"/>
<feature type="compositionally biased region" description="Polar residues" evidence="1">
    <location>
        <begin position="58"/>
        <end position="72"/>
    </location>
</feature>
<dbReference type="STRING" id="137246.A0A401T9I8"/>
<keyword evidence="3" id="KW-1185">Reference proteome</keyword>
<evidence type="ECO:0000313" key="3">
    <source>
        <dbReference type="Proteomes" id="UP000287033"/>
    </source>
</evidence>
<reference evidence="2 3" key="1">
    <citation type="journal article" date="2018" name="Nat. Ecol. Evol.">
        <title>Shark genomes provide insights into elasmobranch evolution and the origin of vertebrates.</title>
        <authorList>
            <person name="Hara Y"/>
            <person name="Yamaguchi K"/>
            <person name="Onimaru K"/>
            <person name="Kadota M"/>
            <person name="Koyanagi M"/>
            <person name="Keeley SD"/>
            <person name="Tatsumi K"/>
            <person name="Tanaka K"/>
            <person name="Motone F"/>
            <person name="Kageyama Y"/>
            <person name="Nozu R"/>
            <person name="Adachi N"/>
            <person name="Nishimura O"/>
            <person name="Nakagawa R"/>
            <person name="Tanegashima C"/>
            <person name="Kiyatake I"/>
            <person name="Matsumoto R"/>
            <person name="Murakumo K"/>
            <person name="Nishida K"/>
            <person name="Terakita A"/>
            <person name="Kuratani S"/>
            <person name="Sato K"/>
            <person name="Hyodo S Kuraku.S."/>
        </authorList>
    </citation>
    <scope>NUCLEOTIDE SEQUENCE [LARGE SCALE GENOMIC DNA]</scope>
</reference>
<protein>
    <submittedName>
        <fullName evidence="2">Uncharacterized protein</fullName>
    </submittedName>
</protein>
<evidence type="ECO:0000256" key="1">
    <source>
        <dbReference type="SAM" id="MobiDB-lite"/>
    </source>
</evidence>
<feature type="region of interest" description="Disordered" evidence="1">
    <location>
        <begin position="30"/>
        <end position="72"/>
    </location>
</feature>
<accession>A0A401T9I8</accession>
<dbReference type="EMBL" id="BEZZ01018626">
    <property type="protein sequence ID" value="GCC39284.1"/>
    <property type="molecule type" value="Genomic_DNA"/>
</dbReference>
<evidence type="ECO:0000313" key="2">
    <source>
        <dbReference type="EMBL" id="GCC39284.1"/>
    </source>
</evidence>
<sequence length="253" mass="26924">RHIKEVVCLQAQQNQELQELYERLQLPKESCEDSLQASSPPGRRQRGTKGKSRAVKSHSMSSTPTSTGPFCNLAASSPQHVAGAKKGTFTDDLHKLVDDWAKERIGAACLKPSLNMIREIQNRHDLECWQQQQQQQQQLCDGVSQSCTVWMVPTSQGQGSQPAAIAPANSHPSPTAPYSLPHRCPYSGLARAAYQAQRVGLSACCGPPHGAAPPPPPPPPPPTQPPLPPAAPYLTGGGGGAVQTSTAAAPRSK</sequence>
<dbReference type="AlphaFoldDB" id="A0A401T9I8"/>